<reference evidence="1" key="2">
    <citation type="journal article" date="2015" name="Data Brief">
        <title>Shoot transcriptome of the giant reed, Arundo donax.</title>
        <authorList>
            <person name="Barrero R.A."/>
            <person name="Guerrero F.D."/>
            <person name="Moolhuijzen P."/>
            <person name="Goolsby J.A."/>
            <person name="Tidwell J."/>
            <person name="Bellgard S.E."/>
            <person name="Bellgard M.I."/>
        </authorList>
    </citation>
    <scope>NUCLEOTIDE SEQUENCE</scope>
    <source>
        <tissue evidence="1">Shoot tissue taken approximately 20 cm above the soil surface</tissue>
    </source>
</reference>
<protein>
    <submittedName>
        <fullName evidence="1">Uncharacterized protein</fullName>
    </submittedName>
</protein>
<dbReference type="AlphaFoldDB" id="A0A0A9CKQ1"/>
<proteinExistence type="predicted"/>
<dbReference type="EMBL" id="GBRH01223915">
    <property type="protein sequence ID" value="JAD73980.1"/>
    <property type="molecule type" value="Transcribed_RNA"/>
</dbReference>
<evidence type="ECO:0000313" key="1">
    <source>
        <dbReference type="EMBL" id="JAD73980.1"/>
    </source>
</evidence>
<sequence length="27" mass="3213">MNRNEMLLRLLQLWNSAIILLSLKPMT</sequence>
<organism evidence="1">
    <name type="scientific">Arundo donax</name>
    <name type="common">Giant reed</name>
    <name type="synonym">Donax arundinaceus</name>
    <dbReference type="NCBI Taxonomy" id="35708"/>
    <lineage>
        <taxon>Eukaryota</taxon>
        <taxon>Viridiplantae</taxon>
        <taxon>Streptophyta</taxon>
        <taxon>Embryophyta</taxon>
        <taxon>Tracheophyta</taxon>
        <taxon>Spermatophyta</taxon>
        <taxon>Magnoliopsida</taxon>
        <taxon>Liliopsida</taxon>
        <taxon>Poales</taxon>
        <taxon>Poaceae</taxon>
        <taxon>PACMAD clade</taxon>
        <taxon>Arundinoideae</taxon>
        <taxon>Arundineae</taxon>
        <taxon>Arundo</taxon>
    </lineage>
</organism>
<name>A0A0A9CKQ1_ARUDO</name>
<accession>A0A0A9CKQ1</accession>
<reference evidence="1" key="1">
    <citation type="submission" date="2014-09" db="EMBL/GenBank/DDBJ databases">
        <authorList>
            <person name="Magalhaes I.L.F."/>
            <person name="Oliveira U."/>
            <person name="Santos F.R."/>
            <person name="Vidigal T.H.D.A."/>
            <person name="Brescovit A.D."/>
            <person name="Santos A.J."/>
        </authorList>
    </citation>
    <scope>NUCLEOTIDE SEQUENCE</scope>
    <source>
        <tissue evidence="1">Shoot tissue taken approximately 20 cm above the soil surface</tissue>
    </source>
</reference>